<protein>
    <submittedName>
        <fullName evidence="1">Uncharacterized protein</fullName>
    </submittedName>
</protein>
<dbReference type="EMBL" id="JAPUUL010000568">
    <property type="protein sequence ID" value="KAJ8130152.1"/>
    <property type="molecule type" value="Genomic_DNA"/>
</dbReference>
<comment type="caution">
    <text evidence="1">The sequence shown here is derived from an EMBL/GenBank/DDBJ whole genome shotgun (WGS) entry which is preliminary data.</text>
</comment>
<proteinExistence type="predicted"/>
<evidence type="ECO:0000313" key="2">
    <source>
        <dbReference type="Proteomes" id="UP001153332"/>
    </source>
</evidence>
<accession>A0ACC2JSA8</accession>
<dbReference type="Proteomes" id="UP001153332">
    <property type="component" value="Unassembled WGS sequence"/>
</dbReference>
<keyword evidence="2" id="KW-1185">Reference proteome</keyword>
<gene>
    <name evidence="1" type="ORF">O1611_g3479</name>
</gene>
<organism evidence="1 2">
    <name type="scientific">Lasiodiplodia mahajangana</name>
    <dbReference type="NCBI Taxonomy" id="1108764"/>
    <lineage>
        <taxon>Eukaryota</taxon>
        <taxon>Fungi</taxon>
        <taxon>Dikarya</taxon>
        <taxon>Ascomycota</taxon>
        <taxon>Pezizomycotina</taxon>
        <taxon>Dothideomycetes</taxon>
        <taxon>Dothideomycetes incertae sedis</taxon>
        <taxon>Botryosphaeriales</taxon>
        <taxon>Botryosphaeriaceae</taxon>
        <taxon>Lasiodiplodia</taxon>
    </lineage>
</organism>
<reference evidence="1" key="1">
    <citation type="submission" date="2022-12" db="EMBL/GenBank/DDBJ databases">
        <title>Genome Sequence of Lasiodiplodia mahajangana.</title>
        <authorList>
            <person name="Buettner E."/>
        </authorList>
    </citation>
    <scope>NUCLEOTIDE SEQUENCE</scope>
    <source>
        <strain evidence="1">VT137</strain>
    </source>
</reference>
<name>A0ACC2JSA8_9PEZI</name>
<evidence type="ECO:0000313" key="1">
    <source>
        <dbReference type="EMBL" id="KAJ8130152.1"/>
    </source>
</evidence>
<sequence length="195" mass="20745">MYVLTYRKLGLGDLCLFQEQCRRLGQPEEVGNSIGGDGDDDSLANVASPLDAVKPAAPGGSAPVISQIPSRQGKRRGRTPEANCIYDRQLRVDVLDGCDYGGVKAKELIQKYLLVFEIERTHPGFHPTDSRADGSAIAMIDGSGSPSQAIGSYICSGVMLPPAPGCDSVRSYGRGLHREVKLTLGGWRGGISIPS</sequence>